<keyword evidence="3 5" id="KW-1133">Transmembrane helix</keyword>
<keyword evidence="2 5" id="KW-0812">Transmembrane</keyword>
<comment type="subcellular location">
    <subcellularLocation>
        <location evidence="1">Membrane</location>
        <topology evidence="1">Multi-pass membrane protein</topology>
    </subcellularLocation>
</comment>
<reference evidence="6 7" key="1">
    <citation type="journal article" date="2016" name="Nat. Commun.">
        <title>Thousands of microbial genomes shed light on interconnected biogeochemical processes in an aquifer system.</title>
        <authorList>
            <person name="Anantharaman K."/>
            <person name="Brown C.T."/>
            <person name="Hug L.A."/>
            <person name="Sharon I."/>
            <person name="Castelle C.J."/>
            <person name="Probst A.J."/>
            <person name="Thomas B.C."/>
            <person name="Singh A."/>
            <person name="Wilkins M.J."/>
            <person name="Karaoz U."/>
            <person name="Brodie E.L."/>
            <person name="Williams K.H."/>
            <person name="Hubbard S.S."/>
            <person name="Banfield J.F."/>
        </authorList>
    </citation>
    <scope>NUCLEOTIDE SEQUENCE [LARGE SCALE GENOMIC DNA]</scope>
</reference>
<gene>
    <name evidence="6" type="ORF">A2164_00840</name>
</gene>
<name>A0A1F5G115_9BACT</name>
<dbReference type="CDD" id="cd13128">
    <property type="entry name" value="MATE_Wzx_like"/>
    <property type="match status" value="1"/>
</dbReference>
<feature type="transmembrane region" description="Helical" evidence="5">
    <location>
        <begin position="330"/>
        <end position="353"/>
    </location>
</feature>
<comment type="caution">
    <text evidence="6">The sequence shown here is derived from an EMBL/GenBank/DDBJ whole genome shotgun (WGS) entry which is preliminary data.</text>
</comment>
<feature type="transmembrane region" description="Helical" evidence="5">
    <location>
        <begin position="216"/>
        <end position="235"/>
    </location>
</feature>
<feature type="transmembrane region" description="Helical" evidence="5">
    <location>
        <begin position="360"/>
        <end position="379"/>
    </location>
</feature>
<sequence length="425" mass="47489">MFKKVILNTGWQIVGKTASASSTLLITLLIGRSLGPAGYGDFSKIFVFVGYFYIFADFGINSIFVKVAQSQSINKLFRTLLGLRLITAFFLALIAIIIAFFLPYNPQMATGFSPLVKIGILIASLTIISQSLFTTASAVFQKNLRYDLSAIATFIGSLVMLITATIISYSTKSLLPFVFIFIVGGFTYVCVSLFLIVNKFNLAIKPIFNKNQSINLLTASWPIGIALVLNLLYFRLDVFILAGFRQSIEVGLYNFGYQFFQTSLAVPIFFANALFPLLLKSFKQNITQFNKQIRSWAIYLLLFSLALTVFLFAISYLIPVYDQRYIGSDLALRILSLGMPFFFLSALFWHLLIIYGKQKLLIYVYLAGAIFNLLANLIFIPTYGFLAAAVITVISEILITILLLISIKIMAKNLHPVTLNLQPES</sequence>
<protein>
    <submittedName>
        <fullName evidence="6">Uncharacterized protein</fullName>
    </submittedName>
</protein>
<dbReference type="PANTHER" id="PTHR43424:SF1">
    <property type="entry name" value="LOCUS PUTATIVE PROTEIN 1-RELATED"/>
    <property type="match status" value="1"/>
</dbReference>
<dbReference type="GO" id="GO:0016020">
    <property type="term" value="C:membrane"/>
    <property type="evidence" value="ECO:0007669"/>
    <property type="project" value="UniProtKB-SubCell"/>
</dbReference>
<feature type="transmembrane region" description="Helical" evidence="5">
    <location>
        <begin position="296"/>
        <end position="318"/>
    </location>
</feature>
<evidence type="ECO:0000256" key="1">
    <source>
        <dbReference type="ARBA" id="ARBA00004141"/>
    </source>
</evidence>
<dbReference type="InterPro" id="IPR002797">
    <property type="entry name" value="Polysacc_synth"/>
</dbReference>
<feature type="transmembrane region" description="Helical" evidence="5">
    <location>
        <begin position="148"/>
        <end position="169"/>
    </location>
</feature>
<proteinExistence type="predicted"/>
<dbReference type="EMBL" id="MFAT01000065">
    <property type="protein sequence ID" value="OGD85539.1"/>
    <property type="molecule type" value="Genomic_DNA"/>
</dbReference>
<dbReference type="Proteomes" id="UP000176317">
    <property type="component" value="Unassembled WGS sequence"/>
</dbReference>
<dbReference type="Pfam" id="PF01943">
    <property type="entry name" value="Polysacc_synt"/>
    <property type="match status" value="1"/>
</dbReference>
<evidence type="ECO:0000256" key="5">
    <source>
        <dbReference type="SAM" id="Phobius"/>
    </source>
</evidence>
<organism evidence="6 7">
    <name type="scientific">Candidatus Curtissbacteria bacterium RBG_13_35_7</name>
    <dbReference type="NCBI Taxonomy" id="1797705"/>
    <lineage>
        <taxon>Bacteria</taxon>
        <taxon>Candidatus Curtissiibacteriota</taxon>
    </lineage>
</organism>
<evidence type="ECO:0000256" key="2">
    <source>
        <dbReference type="ARBA" id="ARBA00022692"/>
    </source>
</evidence>
<evidence type="ECO:0000256" key="4">
    <source>
        <dbReference type="ARBA" id="ARBA00023136"/>
    </source>
</evidence>
<dbReference type="AlphaFoldDB" id="A0A1F5G115"/>
<feature type="transmembrane region" description="Helical" evidence="5">
    <location>
        <begin position="114"/>
        <end position="136"/>
    </location>
</feature>
<feature type="transmembrane region" description="Helical" evidence="5">
    <location>
        <begin position="385"/>
        <end position="405"/>
    </location>
</feature>
<evidence type="ECO:0000256" key="3">
    <source>
        <dbReference type="ARBA" id="ARBA00022989"/>
    </source>
</evidence>
<feature type="transmembrane region" description="Helical" evidence="5">
    <location>
        <begin position="20"/>
        <end position="39"/>
    </location>
</feature>
<feature type="transmembrane region" description="Helical" evidence="5">
    <location>
        <begin position="175"/>
        <end position="196"/>
    </location>
</feature>
<keyword evidence="4 5" id="KW-0472">Membrane</keyword>
<feature type="transmembrane region" description="Helical" evidence="5">
    <location>
        <begin position="45"/>
        <end position="68"/>
    </location>
</feature>
<evidence type="ECO:0000313" key="6">
    <source>
        <dbReference type="EMBL" id="OGD85539.1"/>
    </source>
</evidence>
<dbReference type="PANTHER" id="PTHR43424">
    <property type="entry name" value="LOCUS PUTATIVE PROTEIN 1-RELATED"/>
    <property type="match status" value="1"/>
</dbReference>
<evidence type="ECO:0000313" key="7">
    <source>
        <dbReference type="Proteomes" id="UP000176317"/>
    </source>
</evidence>
<dbReference type="InterPro" id="IPR052556">
    <property type="entry name" value="PolySynth_Transporter"/>
</dbReference>
<accession>A0A1F5G115</accession>
<feature type="transmembrane region" description="Helical" evidence="5">
    <location>
        <begin position="255"/>
        <end position="275"/>
    </location>
</feature>
<feature type="transmembrane region" description="Helical" evidence="5">
    <location>
        <begin position="80"/>
        <end position="102"/>
    </location>
</feature>